<dbReference type="AlphaFoldDB" id="L7EE08"/>
<comment type="caution">
    <text evidence="1">The sequence shown here is derived from an EMBL/GenBank/DDBJ whole genome shotgun (WGS) entry which is preliminary data.</text>
</comment>
<name>L7EE08_MICAE</name>
<dbReference type="EMBL" id="ANKQ01000001">
    <property type="protein sequence ID" value="ELP56958.1"/>
    <property type="molecule type" value="Genomic_DNA"/>
</dbReference>
<protein>
    <submittedName>
        <fullName evidence="1">Uncharacterized protein</fullName>
    </submittedName>
</protein>
<sequence>MGTNLTRDREKKRACCVSEMTIVQEKSFFDYSNDFCI</sequence>
<evidence type="ECO:0000313" key="2">
    <source>
        <dbReference type="Proteomes" id="UP000010932"/>
    </source>
</evidence>
<evidence type="ECO:0000313" key="1">
    <source>
        <dbReference type="EMBL" id="ELP56958.1"/>
    </source>
</evidence>
<proteinExistence type="predicted"/>
<gene>
    <name evidence="1" type="ORF">O53_1570</name>
</gene>
<accession>L7EE08</accession>
<reference evidence="1 2" key="1">
    <citation type="journal article" date="2013" name="Genome Announc.">
        <title>Whole-Genome Sequence of Microcystis aeruginosa TAIHU98, a Nontoxic Bloom-Forming Strain Isolated from Taihu Lake, China.</title>
        <authorList>
            <person name="Yang C."/>
            <person name="Zhang W."/>
            <person name="Ren M."/>
            <person name="Song L."/>
            <person name="Li T."/>
            <person name="Zhao J."/>
        </authorList>
    </citation>
    <scope>NUCLEOTIDE SEQUENCE [LARGE SCALE GENOMIC DNA]</scope>
    <source>
        <strain evidence="1 2">TAIHU98</strain>
    </source>
</reference>
<organism evidence="1 2">
    <name type="scientific">Microcystis aeruginosa TAIHU98</name>
    <dbReference type="NCBI Taxonomy" id="1134457"/>
    <lineage>
        <taxon>Bacteria</taxon>
        <taxon>Bacillati</taxon>
        <taxon>Cyanobacteriota</taxon>
        <taxon>Cyanophyceae</taxon>
        <taxon>Oscillatoriophycideae</taxon>
        <taxon>Chroococcales</taxon>
        <taxon>Microcystaceae</taxon>
        <taxon>Microcystis</taxon>
    </lineage>
</organism>
<dbReference type="Proteomes" id="UP000010932">
    <property type="component" value="Unassembled WGS sequence"/>
</dbReference>